<feature type="transmembrane region" description="Helical" evidence="9">
    <location>
        <begin position="198"/>
        <end position="217"/>
    </location>
</feature>
<evidence type="ECO:0000256" key="2">
    <source>
        <dbReference type="ARBA" id="ARBA00022448"/>
    </source>
</evidence>
<dbReference type="RefSeq" id="WP_045828631.1">
    <property type="nucleotide sequence ID" value="NZ_JZRB01000011.1"/>
</dbReference>
<proteinExistence type="inferred from homology"/>
<evidence type="ECO:0000256" key="5">
    <source>
        <dbReference type="ARBA" id="ARBA00022989"/>
    </source>
</evidence>
<evidence type="ECO:0000256" key="4">
    <source>
        <dbReference type="ARBA" id="ARBA00022692"/>
    </source>
</evidence>
<dbReference type="EMBL" id="JZRB01000011">
    <property type="protein sequence ID" value="KJV36212.1"/>
    <property type="molecule type" value="Genomic_DNA"/>
</dbReference>
<keyword evidence="5 9" id="KW-1133">Transmembrane helix</keyword>
<feature type="transmembrane region" description="Helical" evidence="9">
    <location>
        <begin position="43"/>
        <end position="62"/>
    </location>
</feature>
<dbReference type="AlphaFoldDB" id="A0A0F3KZ43"/>
<evidence type="ECO:0000256" key="8">
    <source>
        <dbReference type="ARBA" id="ARBA00034708"/>
    </source>
</evidence>
<keyword evidence="4 9" id="KW-0812">Transmembrane</keyword>
<dbReference type="Pfam" id="PF25539">
    <property type="entry name" value="Bestrophin_2"/>
    <property type="match status" value="1"/>
</dbReference>
<dbReference type="OrthoDB" id="445589at2"/>
<keyword evidence="3" id="KW-1003">Cell membrane</keyword>
<comment type="caution">
    <text evidence="10">The sequence shown here is derived from an EMBL/GenBank/DDBJ whole genome shotgun (WGS) entry which is preliminary data.</text>
</comment>
<keyword evidence="7 9" id="KW-0472">Membrane</keyword>
<evidence type="ECO:0000256" key="6">
    <source>
        <dbReference type="ARBA" id="ARBA00023065"/>
    </source>
</evidence>
<name>A0A0F3KZ43_9GAMM</name>
<evidence type="ECO:0000256" key="1">
    <source>
        <dbReference type="ARBA" id="ARBA00004651"/>
    </source>
</evidence>
<evidence type="ECO:0000256" key="7">
    <source>
        <dbReference type="ARBA" id="ARBA00023136"/>
    </source>
</evidence>
<sequence length="291" mass="32306">MLVPGHAHASHLWRYISGPLIILFCWDVLVTAAWYFGESSWDGFPALPVTLFGTAVAIYLSFRNATAYARWWEARILWGAMVNCSRTLVRDARTLLTDEGLARQIFYRQIAYVHSLRFHLRRQKGWDELSGLLSESEVAYLRTVANPPNAIAMETGALLSAAAPDSIIRATFAKTLADISNAQGGMERIKNTPLPQQYAVYPVVFTHIFCALLPFGLVEQLGLYTPLGSTVAGILFLGLLQSGNDLQDPFEDGVNDVPMTAVTRGIEIDLRDGLREDHELRPFPIEAGVLK</sequence>
<keyword evidence="2" id="KW-0813">Transport</keyword>
<dbReference type="GO" id="GO:0005254">
    <property type="term" value="F:chloride channel activity"/>
    <property type="evidence" value="ECO:0007669"/>
    <property type="project" value="InterPro"/>
</dbReference>
<protein>
    <submittedName>
        <fullName evidence="10">Membrane protein</fullName>
    </submittedName>
</protein>
<evidence type="ECO:0000313" key="10">
    <source>
        <dbReference type="EMBL" id="KJV36212.1"/>
    </source>
</evidence>
<keyword evidence="11" id="KW-1185">Reference proteome</keyword>
<feature type="transmembrane region" description="Helical" evidence="9">
    <location>
        <begin position="223"/>
        <end position="240"/>
    </location>
</feature>
<dbReference type="PANTHER" id="PTHR33281:SF19">
    <property type="entry name" value="VOLTAGE-DEPENDENT ANION CHANNEL-FORMING PROTEIN YNEE"/>
    <property type="match status" value="1"/>
</dbReference>
<comment type="similarity">
    <text evidence="8">Belongs to the anion channel-forming bestrophin (TC 1.A.46) family.</text>
</comment>
<comment type="subcellular location">
    <subcellularLocation>
        <location evidence="1">Cell membrane</location>
        <topology evidence="1">Multi-pass membrane protein</topology>
    </subcellularLocation>
</comment>
<dbReference type="InterPro" id="IPR044669">
    <property type="entry name" value="YneE/VCCN1/2-like"/>
</dbReference>
<dbReference type="GO" id="GO:0005886">
    <property type="term" value="C:plasma membrane"/>
    <property type="evidence" value="ECO:0007669"/>
    <property type="project" value="UniProtKB-SubCell"/>
</dbReference>
<evidence type="ECO:0000256" key="9">
    <source>
        <dbReference type="SAM" id="Phobius"/>
    </source>
</evidence>
<dbReference type="PANTHER" id="PTHR33281">
    <property type="entry name" value="UPF0187 PROTEIN YNEE"/>
    <property type="match status" value="1"/>
</dbReference>
<dbReference type="Proteomes" id="UP000033651">
    <property type="component" value="Unassembled WGS sequence"/>
</dbReference>
<evidence type="ECO:0000256" key="3">
    <source>
        <dbReference type="ARBA" id="ARBA00022475"/>
    </source>
</evidence>
<keyword evidence="6" id="KW-0406">Ion transport</keyword>
<feature type="transmembrane region" description="Helical" evidence="9">
    <location>
        <begin position="12"/>
        <end position="37"/>
    </location>
</feature>
<reference evidence="10 11" key="1">
    <citation type="submission" date="2015-03" db="EMBL/GenBank/DDBJ databases">
        <title>Draft genome sequence of Luteibacter yeojuensis strain SU11.</title>
        <authorList>
            <person name="Sulaiman J."/>
            <person name="Priya K."/>
            <person name="Chan K.-G."/>
        </authorList>
    </citation>
    <scope>NUCLEOTIDE SEQUENCE [LARGE SCALE GENOMIC DNA]</scope>
    <source>
        <strain evidence="10 11">SU11</strain>
    </source>
</reference>
<gene>
    <name evidence="10" type="ORF">VI08_05915</name>
</gene>
<organism evidence="10 11">
    <name type="scientific">Luteibacter yeojuensis</name>
    <dbReference type="NCBI Taxonomy" id="345309"/>
    <lineage>
        <taxon>Bacteria</taxon>
        <taxon>Pseudomonadati</taxon>
        <taxon>Pseudomonadota</taxon>
        <taxon>Gammaproteobacteria</taxon>
        <taxon>Lysobacterales</taxon>
        <taxon>Rhodanobacteraceae</taxon>
        <taxon>Luteibacter</taxon>
    </lineage>
</organism>
<accession>A0A0F3KZ43</accession>
<dbReference type="PATRIC" id="fig|345309.4.peg.342"/>
<evidence type="ECO:0000313" key="11">
    <source>
        <dbReference type="Proteomes" id="UP000033651"/>
    </source>
</evidence>